<gene>
    <name evidence="2" type="ORF">BS47DRAFT_1367020</name>
</gene>
<evidence type="ECO:0000313" key="2">
    <source>
        <dbReference type="EMBL" id="KAF9506904.1"/>
    </source>
</evidence>
<dbReference type="EMBL" id="MU129095">
    <property type="protein sequence ID" value="KAF9506904.1"/>
    <property type="molecule type" value="Genomic_DNA"/>
</dbReference>
<feature type="compositionally biased region" description="Polar residues" evidence="1">
    <location>
        <begin position="11"/>
        <end position="26"/>
    </location>
</feature>
<feature type="region of interest" description="Disordered" evidence="1">
    <location>
        <begin position="1"/>
        <end position="27"/>
    </location>
</feature>
<reference evidence="2" key="1">
    <citation type="journal article" date="2020" name="Nat. Commun.">
        <title>Large-scale genome sequencing of mycorrhizal fungi provides insights into the early evolution of symbiotic traits.</title>
        <authorList>
            <person name="Miyauchi S."/>
            <person name="Kiss E."/>
            <person name="Kuo A."/>
            <person name="Drula E."/>
            <person name="Kohler A."/>
            <person name="Sanchez-Garcia M."/>
            <person name="Morin E."/>
            <person name="Andreopoulos B."/>
            <person name="Barry K.W."/>
            <person name="Bonito G."/>
            <person name="Buee M."/>
            <person name="Carver A."/>
            <person name="Chen C."/>
            <person name="Cichocki N."/>
            <person name="Clum A."/>
            <person name="Culley D."/>
            <person name="Crous P.W."/>
            <person name="Fauchery L."/>
            <person name="Girlanda M."/>
            <person name="Hayes R.D."/>
            <person name="Keri Z."/>
            <person name="LaButti K."/>
            <person name="Lipzen A."/>
            <person name="Lombard V."/>
            <person name="Magnuson J."/>
            <person name="Maillard F."/>
            <person name="Murat C."/>
            <person name="Nolan M."/>
            <person name="Ohm R.A."/>
            <person name="Pangilinan J."/>
            <person name="Pereira M.F."/>
            <person name="Perotto S."/>
            <person name="Peter M."/>
            <person name="Pfister S."/>
            <person name="Riley R."/>
            <person name="Sitrit Y."/>
            <person name="Stielow J.B."/>
            <person name="Szollosi G."/>
            <person name="Zifcakova L."/>
            <person name="Stursova M."/>
            <person name="Spatafora J.W."/>
            <person name="Tedersoo L."/>
            <person name="Vaario L.M."/>
            <person name="Yamada A."/>
            <person name="Yan M."/>
            <person name="Wang P."/>
            <person name="Xu J."/>
            <person name="Bruns T."/>
            <person name="Baldrian P."/>
            <person name="Vilgalys R."/>
            <person name="Dunand C."/>
            <person name="Henrissat B."/>
            <person name="Grigoriev I.V."/>
            <person name="Hibbett D."/>
            <person name="Nagy L.G."/>
            <person name="Martin F.M."/>
        </authorList>
    </citation>
    <scope>NUCLEOTIDE SEQUENCE</scope>
    <source>
        <strain evidence="2">UP504</strain>
    </source>
</reference>
<keyword evidence="3" id="KW-1185">Reference proteome</keyword>
<dbReference type="Proteomes" id="UP000886523">
    <property type="component" value="Unassembled WGS sequence"/>
</dbReference>
<evidence type="ECO:0000313" key="3">
    <source>
        <dbReference type="Proteomes" id="UP000886523"/>
    </source>
</evidence>
<proteinExistence type="predicted"/>
<sequence>MPNKDAPNEDATYSNTPNGNMTTSNGYPRYHIRRGGCGTCIRSTTQTARKITYEPKGMGPVQDRVPHPTAAGVGNTPWQCASNATYGTASNGDAAHSNAPTKAGITHLPRQVSMSPANEYGTKPHNPLINTRTMGTRMNRHTYEPEYTAPAHAVNFLQNAVTYCRKLH</sequence>
<protein>
    <submittedName>
        <fullName evidence="2">Uncharacterized protein</fullName>
    </submittedName>
</protein>
<name>A0A9P6DQ22_9AGAM</name>
<evidence type="ECO:0000256" key="1">
    <source>
        <dbReference type="SAM" id="MobiDB-lite"/>
    </source>
</evidence>
<accession>A0A9P6DQ22</accession>
<comment type="caution">
    <text evidence="2">The sequence shown here is derived from an EMBL/GenBank/DDBJ whole genome shotgun (WGS) entry which is preliminary data.</text>
</comment>
<feature type="region of interest" description="Disordered" evidence="1">
    <location>
        <begin position="52"/>
        <end position="74"/>
    </location>
</feature>
<dbReference type="AlphaFoldDB" id="A0A9P6DQ22"/>
<organism evidence="2 3">
    <name type="scientific">Hydnum rufescens UP504</name>
    <dbReference type="NCBI Taxonomy" id="1448309"/>
    <lineage>
        <taxon>Eukaryota</taxon>
        <taxon>Fungi</taxon>
        <taxon>Dikarya</taxon>
        <taxon>Basidiomycota</taxon>
        <taxon>Agaricomycotina</taxon>
        <taxon>Agaricomycetes</taxon>
        <taxon>Cantharellales</taxon>
        <taxon>Hydnaceae</taxon>
        <taxon>Hydnum</taxon>
    </lineage>
</organism>